<keyword evidence="3 7" id="KW-0812">Transmembrane</keyword>
<feature type="transmembrane region" description="Helical" evidence="7">
    <location>
        <begin position="202"/>
        <end position="222"/>
    </location>
</feature>
<dbReference type="InterPro" id="IPR018614">
    <property type="entry name" value="KRTCAP2"/>
</dbReference>
<evidence type="ECO:0000313" key="8">
    <source>
        <dbReference type="EMBL" id="KAF3839726.1"/>
    </source>
</evidence>
<evidence type="ECO:0000256" key="5">
    <source>
        <dbReference type="ARBA" id="ARBA00022989"/>
    </source>
</evidence>
<evidence type="ECO:0000256" key="6">
    <source>
        <dbReference type="ARBA" id="ARBA00023136"/>
    </source>
</evidence>
<evidence type="ECO:0000256" key="3">
    <source>
        <dbReference type="ARBA" id="ARBA00022692"/>
    </source>
</evidence>
<evidence type="ECO:0000256" key="4">
    <source>
        <dbReference type="ARBA" id="ARBA00022794"/>
    </source>
</evidence>
<dbReference type="Pfam" id="PF14995">
    <property type="entry name" value="TMEM107"/>
    <property type="match status" value="1"/>
</dbReference>
<evidence type="ECO:0000313" key="9">
    <source>
        <dbReference type="Proteomes" id="UP000518266"/>
    </source>
</evidence>
<keyword evidence="9" id="KW-1185">Reference proteome</keyword>
<dbReference type="OrthoDB" id="2114471at2759"/>
<dbReference type="EMBL" id="JAAKFY010000021">
    <property type="protein sequence ID" value="KAF3839726.1"/>
    <property type="molecule type" value="Genomic_DNA"/>
</dbReference>
<comment type="caution">
    <text evidence="8">The sequence shown here is derived from an EMBL/GenBank/DDBJ whole genome shotgun (WGS) entry which is preliminary data.</text>
</comment>
<dbReference type="Pfam" id="PF09775">
    <property type="entry name" value="Keratin_assoc"/>
    <property type="match status" value="1"/>
</dbReference>
<proteinExistence type="predicted"/>
<gene>
    <name evidence="8" type="ORF">F7725_018443</name>
</gene>
<dbReference type="GO" id="GO:0036038">
    <property type="term" value="C:MKS complex"/>
    <property type="evidence" value="ECO:0007669"/>
    <property type="project" value="TreeGrafter"/>
</dbReference>
<dbReference type="PANTHER" id="PTHR34341">
    <property type="entry name" value="TRANSMEMBRANE PROTEIN 107"/>
    <property type="match status" value="1"/>
</dbReference>
<organism evidence="8 9">
    <name type="scientific">Dissostichus mawsoni</name>
    <name type="common">Antarctic cod</name>
    <dbReference type="NCBI Taxonomy" id="36200"/>
    <lineage>
        <taxon>Eukaryota</taxon>
        <taxon>Metazoa</taxon>
        <taxon>Chordata</taxon>
        <taxon>Craniata</taxon>
        <taxon>Vertebrata</taxon>
        <taxon>Euteleostomi</taxon>
        <taxon>Actinopterygii</taxon>
        <taxon>Neopterygii</taxon>
        <taxon>Teleostei</taxon>
        <taxon>Neoteleostei</taxon>
        <taxon>Acanthomorphata</taxon>
        <taxon>Eupercaria</taxon>
        <taxon>Perciformes</taxon>
        <taxon>Notothenioidei</taxon>
        <taxon>Nototheniidae</taxon>
        <taxon>Dissostichus</taxon>
    </lineage>
</organism>
<sequence>MIVISGERQVQVDVSRTDGKADPGPRMVNRTTDLLWLVSVLLLRTRCFCLSQSSSMRNRMGMGMGMGGGGGGLESCTMSAVSSLVPARFLTLTAHLVIVITIFWSRENNVKACLPLDFTQEQYDDEDMKLVVGLAVTLGLFAIELAGFFSGVSMFNCSQGLLCILYTDTVNTGTSLVLSSLLSVLVFAGMQMFSKQLGSTEWLTIVGGFLGSVLFICSLTFWCACAYRCLPLDWYTASVSPHGNLIFSLFAVYYINKVSAALYQAAVPAVTAAKAASKGKRKN</sequence>
<feature type="transmembrane region" description="Helical" evidence="7">
    <location>
        <begin position="234"/>
        <end position="255"/>
    </location>
</feature>
<evidence type="ECO:0000256" key="1">
    <source>
        <dbReference type="ARBA" id="ARBA00004141"/>
    </source>
</evidence>
<accession>A0A7J5XRG4</accession>
<keyword evidence="4" id="KW-0970">Cilium biogenesis/degradation</keyword>
<feature type="transmembrane region" description="Helical" evidence="7">
    <location>
        <begin position="172"/>
        <end position="190"/>
    </location>
</feature>
<name>A0A7J5XRG4_DISMA</name>
<dbReference type="GO" id="GO:0016020">
    <property type="term" value="C:membrane"/>
    <property type="evidence" value="ECO:0007669"/>
    <property type="project" value="UniProtKB-SubCell"/>
</dbReference>
<evidence type="ECO:0000256" key="7">
    <source>
        <dbReference type="SAM" id="Phobius"/>
    </source>
</evidence>
<feature type="transmembrane region" description="Helical" evidence="7">
    <location>
        <begin position="130"/>
        <end position="152"/>
    </location>
</feature>
<reference evidence="8 9" key="1">
    <citation type="submission" date="2020-03" db="EMBL/GenBank/DDBJ databases">
        <title>Dissostichus mawsoni Genome sequencing and assembly.</title>
        <authorList>
            <person name="Park H."/>
        </authorList>
    </citation>
    <scope>NUCLEOTIDE SEQUENCE [LARGE SCALE GENOMIC DNA]</scope>
    <source>
        <strain evidence="8">DM0001</strain>
        <tissue evidence="8">Muscle</tissue>
    </source>
</reference>
<evidence type="ECO:0000256" key="2">
    <source>
        <dbReference type="ARBA" id="ARBA00015652"/>
    </source>
</evidence>
<dbReference type="GO" id="GO:1905515">
    <property type="term" value="P:non-motile cilium assembly"/>
    <property type="evidence" value="ECO:0007669"/>
    <property type="project" value="TreeGrafter"/>
</dbReference>
<dbReference type="InterPro" id="IPR029248">
    <property type="entry name" value="TMEM107"/>
</dbReference>
<comment type="subcellular location">
    <subcellularLocation>
        <location evidence="1">Membrane</location>
        <topology evidence="1">Multi-pass membrane protein</topology>
    </subcellularLocation>
</comment>
<dbReference type="PANTHER" id="PTHR34341:SF1">
    <property type="entry name" value="TRANSMEMBRANE PROTEIN 107"/>
    <property type="match status" value="1"/>
</dbReference>
<dbReference type="GO" id="GO:1904491">
    <property type="term" value="P:protein localization to ciliary transition zone"/>
    <property type="evidence" value="ECO:0007669"/>
    <property type="project" value="TreeGrafter"/>
</dbReference>
<dbReference type="AlphaFoldDB" id="A0A7J5XRG4"/>
<keyword evidence="6 7" id="KW-0472">Membrane</keyword>
<dbReference type="Proteomes" id="UP000518266">
    <property type="component" value="Unassembled WGS sequence"/>
</dbReference>
<keyword evidence="5 7" id="KW-1133">Transmembrane helix</keyword>
<protein>
    <recommendedName>
        <fullName evidence="2">Transmembrane protein 107</fullName>
    </recommendedName>
</protein>